<dbReference type="OrthoDB" id="2536866at2759"/>
<reference evidence="2 3" key="1">
    <citation type="journal article" date="2012" name="Eukaryot. Cell">
        <title>Draft genome sequence of CBS 2479, the standard type strain of Trichosporon asahii.</title>
        <authorList>
            <person name="Yang R.Y."/>
            <person name="Li H.T."/>
            <person name="Zhu H."/>
            <person name="Zhou G.P."/>
            <person name="Wang M."/>
            <person name="Wang L."/>
        </authorList>
    </citation>
    <scope>NUCLEOTIDE SEQUENCE [LARGE SCALE GENOMIC DNA]</scope>
    <source>
        <strain evidence="3">ATCC 90039 / CBS 2479 / JCM 2466 / KCTC 7840 / NCYC 2677 / UAMH 7654</strain>
    </source>
</reference>
<feature type="region of interest" description="Disordered" evidence="1">
    <location>
        <begin position="1"/>
        <end position="24"/>
    </location>
</feature>
<accession>J4UJ99</accession>
<comment type="caution">
    <text evidence="2">The sequence shown here is derived from an EMBL/GenBank/DDBJ whole genome shotgun (WGS) entry which is preliminary data.</text>
</comment>
<name>J4UJ99_TRIAS</name>
<dbReference type="GeneID" id="25990443"/>
<dbReference type="VEuPathDB" id="FungiDB:A1Q1_06931"/>
<dbReference type="RefSeq" id="XP_014182655.1">
    <property type="nucleotide sequence ID" value="XM_014327180.1"/>
</dbReference>
<dbReference type="HOGENOM" id="CLU_832053_0_0_1"/>
<protein>
    <submittedName>
        <fullName evidence="2">Uncharacterized protein</fullName>
    </submittedName>
</protein>
<evidence type="ECO:0000256" key="1">
    <source>
        <dbReference type="SAM" id="MobiDB-lite"/>
    </source>
</evidence>
<organism evidence="2 3">
    <name type="scientific">Trichosporon asahii var. asahii (strain ATCC 90039 / CBS 2479 / JCM 2466 / KCTC 7840 / NBRC 103889/ NCYC 2677 / UAMH 7654)</name>
    <name type="common">Yeast</name>
    <dbReference type="NCBI Taxonomy" id="1186058"/>
    <lineage>
        <taxon>Eukaryota</taxon>
        <taxon>Fungi</taxon>
        <taxon>Dikarya</taxon>
        <taxon>Basidiomycota</taxon>
        <taxon>Agaricomycotina</taxon>
        <taxon>Tremellomycetes</taxon>
        <taxon>Trichosporonales</taxon>
        <taxon>Trichosporonaceae</taxon>
        <taxon>Trichosporon</taxon>
    </lineage>
</organism>
<sequence>MRVFSRFRRPDPPPPPPPYQFADPSAAHHSELAASLVPPPMPRRVSRTSTQRSVLAPVQQRTRAGLSALPLSVLHRVCELMLVVPRGWDEDADAARARAALYGLRGVDRRFFLVITSILRSRLLPVYAGRVIESSDPIGAGSGDPTAESVFAHRSREGAVLDRFLAVRTGFEQRRAESALSEDGGDEDHIFAFLQVSLAPSLTRVRPGHLPRAPLGGRSGGGSLRETTVIANAQPAARIEDLLLNLSPRLVSPSAHAALAHAFPLPHTHVSVGLSSRWVQIYLHSSPVGGRSTGRTLVAELKRQPTAEATVERIGAVLEAIRAGHIPWGSTRIE</sequence>
<evidence type="ECO:0000313" key="2">
    <source>
        <dbReference type="EMBL" id="EJT51845.1"/>
    </source>
</evidence>
<gene>
    <name evidence="2" type="ORF">A1Q1_06931</name>
</gene>
<proteinExistence type="predicted"/>
<dbReference type="EMBL" id="ALBS01000045">
    <property type="protein sequence ID" value="EJT51845.1"/>
    <property type="molecule type" value="Genomic_DNA"/>
</dbReference>
<evidence type="ECO:0000313" key="3">
    <source>
        <dbReference type="Proteomes" id="UP000002748"/>
    </source>
</evidence>
<dbReference type="AlphaFoldDB" id="J4UJ99"/>
<dbReference type="KEGG" id="tasa:A1Q1_06931"/>
<dbReference type="Proteomes" id="UP000002748">
    <property type="component" value="Unassembled WGS sequence"/>
</dbReference>